<dbReference type="PANTHER" id="PTHR35024">
    <property type="entry name" value="HYPOTHETICAL CYTOSOLIC PROTEIN"/>
    <property type="match status" value="1"/>
</dbReference>
<accession>A0A644UEU6</accession>
<dbReference type="EMBL" id="VSSQ01000107">
    <property type="protein sequence ID" value="MPL77518.1"/>
    <property type="molecule type" value="Genomic_DNA"/>
</dbReference>
<dbReference type="PANTHER" id="PTHR35024:SF4">
    <property type="entry name" value="POLYMER-FORMING CYTOSKELETAL PROTEIN"/>
    <property type="match status" value="1"/>
</dbReference>
<protein>
    <recommendedName>
        <fullName evidence="2">Polymer-forming cytoskeletal</fullName>
    </recommendedName>
</protein>
<proteinExistence type="predicted"/>
<organism evidence="1">
    <name type="scientific">bioreactor metagenome</name>
    <dbReference type="NCBI Taxonomy" id="1076179"/>
    <lineage>
        <taxon>unclassified sequences</taxon>
        <taxon>metagenomes</taxon>
        <taxon>ecological metagenomes</taxon>
    </lineage>
</organism>
<sequence>MAKLSYEQESSGISNIISNRTTIKGDVISDGDLKIDGNVEGSLNIKGKLIIGDSGKISGNITCQNADISGKVEGNILVKELLSLQSNAIINGDISIGKLSIEPGAAFTGKCSMTSNSNKPIMEQPLSSEIKL</sequence>
<dbReference type="Pfam" id="PF04519">
    <property type="entry name" value="Bactofilin"/>
    <property type="match status" value="1"/>
</dbReference>
<dbReference type="InterPro" id="IPR007607">
    <property type="entry name" value="BacA/B"/>
</dbReference>
<evidence type="ECO:0000313" key="1">
    <source>
        <dbReference type="EMBL" id="MPL77518.1"/>
    </source>
</evidence>
<comment type="caution">
    <text evidence="1">The sequence shown here is derived from an EMBL/GenBank/DDBJ whole genome shotgun (WGS) entry which is preliminary data.</text>
</comment>
<evidence type="ECO:0008006" key="2">
    <source>
        <dbReference type="Google" id="ProtNLM"/>
    </source>
</evidence>
<reference evidence="1" key="1">
    <citation type="submission" date="2019-08" db="EMBL/GenBank/DDBJ databases">
        <authorList>
            <person name="Kucharzyk K."/>
            <person name="Murdoch R.W."/>
            <person name="Higgins S."/>
            <person name="Loffler F."/>
        </authorList>
    </citation>
    <scope>NUCLEOTIDE SEQUENCE</scope>
</reference>
<gene>
    <name evidence="1" type="ORF">SDC9_23374</name>
</gene>
<name>A0A644UEU6_9ZZZZ</name>
<dbReference type="AlphaFoldDB" id="A0A644UEU6"/>